<dbReference type="Gene3D" id="3.30.70.100">
    <property type="match status" value="1"/>
</dbReference>
<dbReference type="EMBL" id="FOLH01000004">
    <property type="protein sequence ID" value="SFC30234.1"/>
    <property type="molecule type" value="Genomic_DNA"/>
</dbReference>
<feature type="transmembrane region" description="Helical" evidence="9">
    <location>
        <begin position="499"/>
        <end position="523"/>
    </location>
</feature>
<evidence type="ECO:0000259" key="12">
    <source>
        <dbReference type="Pfam" id="PF21082"/>
    </source>
</evidence>
<dbReference type="InterPro" id="IPR025692">
    <property type="entry name" value="MscS_IM_dom1"/>
</dbReference>
<dbReference type="SUPFAM" id="SSF82861">
    <property type="entry name" value="Mechanosensitive channel protein MscS (YggB), transmembrane region"/>
    <property type="match status" value="1"/>
</dbReference>
<dbReference type="GO" id="GO:0008381">
    <property type="term" value="F:mechanosensitive monoatomic ion channel activity"/>
    <property type="evidence" value="ECO:0007669"/>
    <property type="project" value="UniProtKB-ARBA"/>
</dbReference>
<keyword evidence="6 9" id="KW-1133">Transmembrane helix</keyword>
<feature type="transmembrane region" description="Helical" evidence="9">
    <location>
        <begin position="203"/>
        <end position="219"/>
    </location>
</feature>
<comment type="subcellular location">
    <subcellularLocation>
        <location evidence="1">Cell membrane</location>
        <topology evidence="1">Multi-pass membrane protein</topology>
    </subcellularLocation>
</comment>
<dbReference type="RefSeq" id="WP_091963240.1">
    <property type="nucleotide sequence ID" value="NZ_FOLH01000004.1"/>
</dbReference>
<feature type="transmembrane region" description="Helical" evidence="9">
    <location>
        <begin position="535"/>
        <end position="556"/>
    </location>
</feature>
<keyword evidence="8" id="KW-0175">Coiled coil</keyword>
<feature type="transmembrane region" description="Helical" evidence="9">
    <location>
        <begin position="604"/>
        <end position="631"/>
    </location>
</feature>
<keyword evidence="15" id="KW-1185">Reference proteome</keyword>
<dbReference type="InterPro" id="IPR011066">
    <property type="entry name" value="MscS_channel_C_sf"/>
</dbReference>
<dbReference type="SUPFAM" id="SSF50182">
    <property type="entry name" value="Sm-like ribonucleoproteins"/>
    <property type="match status" value="1"/>
</dbReference>
<gene>
    <name evidence="14" type="ORF">SAMN05660443_2147</name>
</gene>
<dbReference type="GO" id="GO:0009992">
    <property type="term" value="P:intracellular water homeostasis"/>
    <property type="evidence" value="ECO:0007669"/>
    <property type="project" value="TreeGrafter"/>
</dbReference>
<evidence type="ECO:0000256" key="3">
    <source>
        <dbReference type="ARBA" id="ARBA00022475"/>
    </source>
</evidence>
<keyword evidence="5" id="KW-0732">Signal</keyword>
<dbReference type="PANTHER" id="PTHR30347">
    <property type="entry name" value="POTASSIUM CHANNEL RELATED"/>
    <property type="match status" value="1"/>
</dbReference>
<feature type="transmembrane region" description="Helical" evidence="9">
    <location>
        <begin position="387"/>
        <end position="412"/>
    </location>
</feature>
<evidence type="ECO:0000259" key="13">
    <source>
        <dbReference type="Pfam" id="PF21088"/>
    </source>
</evidence>
<feature type="transmembrane region" description="Helical" evidence="9">
    <location>
        <begin position="424"/>
        <end position="443"/>
    </location>
</feature>
<evidence type="ECO:0000256" key="2">
    <source>
        <dbReference type="ARBA" id="ARBA00008017"/>
    </source>
</evidence>
<dbReference type="SUPFAM" id="SSF82689">
    <property type="entry name" value="Mechanosensitive channel protein MscS (YggB), C-terminal domain"/>
    <property type="match status" value="1"/>
</dbReference>
<evidence type="ECO:0000259" key="11">
    <source>
        <dbReference type="Pfam" id="PF12794"/>
    </source>
</evidence>
<dbReference type="Pfam" id="PF00924">
    <property type="entry name" value="MS_channel_2nd"/>
    <property type="match status" value="1"/>
</dbReference>
<dbReference type="Gene3D" id="2.30.30.60">
    <property type="match status" value="1"/>
</dbReference>
<evidence type="ECO:0000256" key="5">
    <source>
        <dbReference type="ARBA" id="ARBA00022729"/>
    </source>
</evidence>
<feature type="transmembrane region" description="Helical" evidence="9">
    <location>
        <begin position="323"/>
        <end position="344"/>
    </location>
</feature>
<proteinExistence type="inferred from homology"/>
<evidence type="ECO:0000313" key="15">
    <source>
        <dbReference type="Proteomes" id="UP000199058"/>
    </source>
</evidence>
<accession>A0A1I1I202</accession>
<dbReference type="GO" id="GO:0005886">
    <property type="term" value="C:plasma membrane"/>
    <property type="evidence" value="ECO:0007669"/>
    <property type="project" value="UniProtKB-SubCell"/>
</dbReference>
<sequence>MPATPLQSLLKGLLICALLLVLPVKASGPVQSAEADLQQQLADLRRQQQQLEAQSTELEEQLEALGNSPLVYQVLQQQRANLPRLDAQPDLSEALAELRLREFALSQQLRLTRAQDEDISHLLLQQQHLQQQRKLLISLQQEQIELLETTQHLKQDIDERLFWIPSNPPMTLGWWQQLPGNFVQLGKNLDDYLAQPEEFSPRWSLFLLLAIPALALLIWRKKIRAYLDQLNDQASAVAEVPVSPWLTSQALALNFGQLLPLPLALLALAQLLQPPSESSFALADALVALALSGLVVSLVHQLIKPSGLAEQLLNWSPDTLAHLRSFIAPLGWLLIPASFILAILEKQYLMLPEDPLGPLILIALGLLLAEQFGRLMWRLPPLYSSPLLHWLITLPLVTLPLTLATITSLGYYYSGLQLTTQLLATLYLLVAWVITEATLYKIIHQTTARLAHERELEEEQLRLVTEQAGSGEEMALTTSPLPRLEVDQIHQQSLRLARFLLLIGFGSLFYWVWSDLFTVFSYLDTLNLPFSINDLLLAAFILVFTLFLAGNLPGLLEILVLSRLQLQQGSAYAITSLLNYAITATGLVLVLATLGVSWDKLQWLIAALSVGLGFGLQEIFANFISGLILLFERPVRIGDVVTLGNLSGRVRQIRIRATIITDFDRRDIIVPNKNFITGQLVNWSLADTVTRIIVKVGVAYGSDLDKTREILLEAAQVNERALTDPAPQVLFLEFGDSTLNHELRLHVKELSDRNPAIDEINRFIDRRFKEEGIEVAFRQLDIHLRNSEGVEKLVAVKTPN</sequence>
<dbReference type="Pfam" id="PF21088">
    <property type="entry name" value="MS_channel_1st"/>
    <property type="match status" value="1"/>
</dbReference>
<feature type="coiled-coil region" evidence="8">
    <location>
        <begin position="30"/>
        <end position="68"/>
    </location>
</feature>
<keyword evidence="3" id="KW-1003">Cell membrane</keyword>
<evidence type="ECO:0000313" key="14">
    <source>
        <dbReference type="EMBL" id="SFC30234.1"/>
    </source>
</evidence>
<dbReference type="InterPro" id="IPR052702">
    <property type="entry name" value="MscS-like_channel"/>
</dbReference>
<feature type="domain" description="Mechanosensitive ion channel MscS" evidence="10">
    <location>
        <begin position="619"/>
        <end position="684"/>
    </location>
</feature>
<evidence type="ECO:0000256" key="1">
    <source>
        <dbReference type="ARBA" id="ARBA00004651"/>
    </source>
</evidence>
<evidence type="ECO:0000256" key="4">
    <source>
        <dbReference type="ARBA" id="ARBA00022692"/>
    </source>
</evidence>
<dbReference type="FunFam" id="1.10.287.1260:FF:000002">
    <property type="entry name" value="Potassium efflux system KefA"/>
    <property type="match status" value="1"/>
</dbReference>
<feature type="domain" description="Mechanosensitive ion channel inner membrane" evidence="11">
    <location>
        <begin position="205"/>
        <end position="528"/>
    </location>
</feature>
<name>A0A1I1I202_9GAMM</name>
<dbReference type="InterPro" id="IPR011014">
    <property type="entry name" value="MscS_channel_TM-2"/>
</dbReference>
<dbReference type="Pfam" id="PF12794">
    <property type="entry name" value="MscS_TM"/>
    <property type="match status" value="1"/>
</dbReference>
<dbReference type="STRING" id="1122252.SAMN05660443_2147"/>
<dbReference type="Proteomes" id="UP000199058">
    <property type="component" value="Unassembled WGS sequence"/>
</dbReference>
<keyword evidence="4 9" id="KW-0812">Transmembrane</keyword>
<evidence type="ECO:0000256" key="6">
    <source>
        <dbReference type="ARBA" id="ARBA00022989"/>
    </source>
</evidence>
<dbReference type="AlphaFoldDB" id="A0A1I1I202"/>
<evidence type="ECO:0000256" key="9">
    <source>
        <dbReference type="SAM" id="Phobius"/>
    </source>
</evidence>
<dbReference type="PANTHER" id="PTHR30347:SF1">
    <property type="entry name" value="MECHANOSENSITIVE CHANNEL MSCK"/>
    <property type="match status" value="1"/>
</dbReference>
<dbReference type="InterPro" id="IPR023408">
    <property type="entry name" value="MscS_beta-dom_sf"/>
</dbReference>
<comment type="similarity">
    <text evidence="2">Belongs to the MscS (TC 1.A.23) family.</text>
</comment>
<evidence type="ECO:0000256" key="7">
    <source>
        <dbReference type="ARBA" id="ARBA00023136"/>
    </source>
</evidence>
<protein>
    <submittedName>
        <fullName evidence="14">Potassium efflux system protein</fullName>
    </submittedName>
</protein>
<reference evidence="14 15" key="1">
    <citation type="submission" date="2016-10" db="EMBL/GenBank/DDBJ databases">
        <authorList>
            <person name="de Groot N.N."/>
        </authorList>
    </citation>
    <scope>NUCLEOTIDE SEQUENCE [LARGE SCALE GENOMIC DNA]</scope>
    <source>
        <strain evidence="14 15">DSM 18438</strain>
    </source>
</reference>
<feature type="domain" description="Mechanosensitive ion channel MscS C-terminal" evidence="12">
    <location>
        <begin position="694"/>
        <end position="774"/>
    </location>
</feature>
<feature type="transmembrane region" description="Helical" evidence="9">
    <location>
        <begin position="251"/>
        <end position="272"/>
    </location>
</feature>
<organism evidence="14 15">
    <name type="scientific">Marinospirillum celere</name>
    <dbReference type="NCBI Taxonomy" id="1122252"/>
    <lineage>
        <taxon>Bacteria</taxon>
        <taxon>Pseudomonadati</taxon>
        <taxon>Pseudomonadota</taxon>
        <taxon>Gammaproteobacteria</taxon>
        <taxon>Oceanospirillales</taxon>
        <taxon>Oceanospirillaceae</taxon>
        <taxon>Marinospirillum</taxon>
    </lineage>
</organism>
<dbReference type="OrthoDB" id="9799209at2"/>
<keyword evidence="7 9" id="KW-0472">Membrane</keyword>
<dbReference type="InterPro" id="IPR006685">
    <property type="entry name" value="MscS_channel_2nd"/>
</dbReference>
<feature type="transmembrane region" description="Helical" evidence="9">
    <location>
        <begin position="278"/>
        <end position="303"/>
    </location>
</feature>
<feature type="transmembrane region" description="Helical" evidence="9">
    <location>
        <begin position="577"/>
        <end position="598"/>
    </location>
</feature>
<evidence type="ECO:0000256" key="8">
    <source>
        <dbReference type="SAM" id="Coils"/>
    </source>
</evidence>
<feature type="domain" description="Mechanosensitive ion channel transmembrane helices 2/3" evidence="13">
    <location>
        <begin position="577"/>
        <end position="617"/>
    </location>
</feature>
<feature type="transmembrane region" description="Helical" evidence="9">
    <location>
        <begin position="356"/>
        <end position="375"/>
    </location>
</feature>
<dbReference type="InterPro" id="IPR049278">
    <property type="entry name" value="MS_channel_C"/>
</dbReference>
<dbReference type="Gene3D" id="1.10.287.1260">
    <property type="match status" value="1"/>
</dbReference>
<dbReference type="Pfam" id="PF21082">
    <property type="entry name" value="MS_channel_3rd"/>
    <property type="match status" value="1"/>
</dbReference>
<evidence type="ECO:0000259" key="10">
    <source>
        <dbReference type="Pfam" id="PF00924"/>
    </source>
</evidence>
<dbReference type="InterPro" id="IPR010920">
    <property type="entry name" value="LSM_dom_sf"/>
</dbReference>
<dbReference type="InterPro" id="IPR049142">
    <property type="entry name" value="MS_channel_1st"/>
</dbReference>